<dbReference type="AlphaFoldDB" id="A0A6J4RML2"/>
<reference evidence="1" key="1">
    <citation type="submission" date="2020-02" db="EMBL/GenBank/DDBJ databases">
        <authorList>
            <person name="Meier V. D."/>
        </authorList>
    </citation>
    <scope>NUCLEOTIDE SEQUENCE</scope>
    <source>
        <strain evidence="1">AVDCRST_MAG30</strain>
    </source>
</reference>
<accession>A0A6J4RML2</accession>
<protein>
    <submittedName>
        <fullName evidence="1">Uncharacterized protein</fullName>
    </submittedName>
</protein>
<dbReference type="EMBL" id="CADCVS010000089">
    <property type="protein sequence ID" value="CAA9477108.1"/>
    <property type="molecule type" value="Genomic_DNA"/>
</dbReference>
<organism evidence="1">
    <name type="scientific">uncultured Solirubrobacteraceae bacterium</name>
    <dbReference type="NCBI Taxonomy" id="1162706"/>
    <lineage>
        <taxon>Bacteria</taxon>
        <taxon>Bacillati</taxon>
        <taxon>Actinomycetota</taxon>
        <taxon>Thermoleophilia</taxon>
        <taxon>Solirubrobacterales</taxon>
        <taxon>Solirubrobacteraceae</taxon>
        <taxon>environmental samples</taxon>
    </lineage>
</organism>
<gene>
    <name evidence="1" type="ORF">AVDCRST_MAG30-537</name>
</gene>
<evidence type="ECO:0000313" key="1">
    <source>
        <dbReference type="EMBL" id="CAA9477108.1"/>
    </source>
</evidence>
<name>A0A6J4RML2_9ACTN</name>
<sequence>RGVRAGSVRGTRTVRRGIRRRGATYFGFRSGRVRYLAVADARLRRSPRAVRAALVRMKL</sequence>
<feature type="non-terminal residue" evidence="1">
    <location>
        <position position="1"/>
    </location>
</feature>
<proteinExistence type="predicted"/>